<organism evidence="1 2">
    <name type="scientific">Coniosporium uncinatum</name>
    <dbReference type="NCBI Taxonomy" id="93489"/>
    <lineage>
        <taxon>Eukaryota</taxon>
        <taxon>Fungi</taxon>
        <taxon>Dikarya</taxon>
        <taxon>Ascomycota</taxon>
        <taxon>Pezizomycotina</taxon>
        <taxon>Dothideomycetes</taxon>
        <taxon>Dothideomycetes incertae sedis</taxon>
        <taxon>Coniosporium</taxon>
    </lineage>
</organism>
<sequence length="66" mass="7494">FVQNGSYLRFTSSIPSSKMSVRPTRSILDATCTGLSWVHTLKWMTTRDEQWRASSRPGSSLSLSLW</sequence>
<evidence type="ECO:0000313" key="2">
    <source>
        <dbReference type="Proteomes" id="UP001186974"/>
    </source>
</evidence>
<reference evidence="1" key="1">
    <citation type="submission" date="2024-09" db="EMBL/GenBank/DDBJ databases">
        <title>Black Yeasts Isolated from many extreme environments.</title>
        <authorList>
            <person name="Coleine C."/>
            <person name="Stajich J.E."/>
            <person name="Selbmann L."/>
        </authorList>
    </citation>
    <scope>NUCLEOTIDE SEQUENCE</scope>
    <source>
        <strain evidence="1">CCFEE 5737</strain>
    </source>
</reference>
<name>A0ACC3CT03_9PEZI</name>
<dbReference type="Proteomes" id="UP001186974">
    <property type="component" value="Unassembled WGS sequence"/>
</dbReference>
<proteinExistence type="predicted"/>
<dbReference type="EMBL" id="JAWDJW010012358">
    <property type="protein sequence ID" value="KAK3044149.1"/>
    <property type="molecule type" value="Genomic_DNA"/>
</dbReference>
<accession>A0ACC3CT03</accession>
<gene>
    <name evidence="1" type="ORF">LTS18_002046</name>
</gene>
<keyword evidence="2" id="KW-1185">Reference proteome</keyword>
<feature type="non-terminal residue" evidence="1">
    <location>
        <position position="1"/>
    </location>
</feature>
<feature type="non-terminal residue" evidence="1">
    <location>
        <position position="66"/>
    </location>
</feature>
<protein>
    <submittedName>
        <fullName evidence="1">Uncharacterized protein</fullName>
    </submittedName>
</protein>
<comment type="caution">
    <text evidence="1">The sequence shown here is derived from an EMBL/GenBank/DDBJ whole genome shotgun (WGS) entry which is preliminary data.</text>
</comment>
<evidence type="ECO:0000313" key="1">
    <source>
        <dbReference type="EMBL" id="KAK3044149.1"/>
    </source>
</evidence>